<evidence type="ECO:0000259" key="4">
    <source>
        <dbReference type="SMART" id="SM00298"/>
    </source>
</evidence>
<dbReference type="SMART" id="SM00317">
    <property type="entry name" value="SET"/>
    <property type="match status" value="1"/>
</dbReference>
<feature type="domain" description="SET" evidence="5">
    <location>
        <begin position="299"/>
        <end position="425"/>
    </location>
</feature>
<dbReference type="RefSeq" id="NP_506569.1">
    <property type="nucleotide sequence ID" value="NM_074168.7"/>
</dbReference>
<dbReference type="UCSC" id="C15H11.5.2">
    <property type="organism name" value="c. elegans"/>
</dbReference>
<dbReference type="Bgee" id="WBGene00007615">
    <property type="expression patterns" value="Expressed in germ line (C elegans) and 5 other cell types or tissues"/>
</dbReference>
<dbReference type="InterPro" id="IPR000953">
    <property type="entry name" value="Chromo/chromo_shadow_dom"/>
</dbReference>
<dbReference type="Gene3D" id="2.40.50.40">
    <property type="match status" value="1"/>
</dbReference>
<dbReference type="Proteomes" id="UP000001940">
    <property type="component" value="Chromosome V"/>
</dbReference>
<dbReference type="HOGENOM" id="CLU_547722_0_0_1"/>
<dbReference type="GO" id="GO:0000775">
    <property type="term" value="C:chromosome, centromeric region"/>
    <property type="evidence" value="ECO:0007669"/>
    <property type="project" value="UniProtKB-SubCell"/>
</dbReference>
<dbReference type="CDD" id="cd00024">
    <property type="entry name" value="CD_CSD"/>
    <property type="match status" value="1"/>
</dbReference>
<name>O17585_CAEEL</name>
<evidence type="ECO:0000259" key="5">
    <source>
        <dbReference type="SMART" id="SM00317"/>
    </source>
</evidence>
<dbReference type="STRING" id="6239.C15H11.5.1"/>
<dbReference type="Gene3D" id="2.170.270.10">
    <property type="entry name" value="SET domain"/>
    <property type="match status" value="1"/>
</dbReference>
<dbReference type="SUPFAM" id="SSF54160">
    <property type="entry name" value="Chromo domain-like"/>
    <property type="match status" value="1"/>
</dbReference>
<dbReference type="PeptideAtlas" id="O17585"/>
<comment type="subcellular location">
    <subcellularLocation>
        <location evidence="1">Chromosome</location>
        <location evidence="1">Centromere</location>
    </subcellularLocation>
</comment>
<gene>
    <name evidence="6 8" type="primary">set-31</name>
    <name evidence="8" type="ORF">C15H11.5</name>
    <name evidence="6" type="ORF">CELE_C15H11.5</name>
</gene>
<evidence type="ECO:0000313" key="7">
    <source>
        <dbReference type="Proteomes" id="UP000001940"/>
    </source>
</evidence>
<evidence type="ECO:0000256" key="2">
    <source>
        <dbReference type="ARBA" id="ARBA00023328"/>
    </source>
</evidence>
<evidence type="ECO:0000256" key="3">
    <source>
        <dbReference type="SAM" id="MobiDB-lite"/>
    </source>
</evidence>
<dbReference type="WormBase" id="C15H11.5">
    <property type="protein sequence ID" value="CE08182"/>
    <property type="gene ID" value="WBGene00007615"/>
    <property type="gene designation" value="set-31"/>
</dbReference>
<feature type="compositionally biased region" description="Basic residues" evidence="3">
    <location>
        <begin position="1"/>
        <end position="28"/>
    </location>
</feature>
<dbReference type="PaxDb" id="6239-C15H11.5.1"/>
<dbReference type="eggNOG" id="ENOG502TG08">
    <property type="taxonomic scope" value="Eukaryota"/>
</dbReference>
<dbReference type="AGR" id="WB:WBGene00007615"/>
<dbReference type="AlphaFoldDB" id="O17585"/>
<dbReference type="InterPro" id="IPR046341">
    <property type="entry name" value="SET_dom_sf"/>
</dbReference>
<proteinExistence type="predicted"/>
<keyword evidence="2" id="KW-0137">Centromere</keyword>
<dbReference type="FunCoup" id="O17585">
    <property type="interactions" value="1348"/>
</dbReference>
<organism evidence="6 7">
    <name type="scientific">Caenorhabditis elegans</name>
    <dbReference type="NCBI Taxonomy" id="6239"/>
    <lineage>
        <taxon>Eukaryota</taxon>
        <taxon>Metazoa</taxon>
        <taxon>Ecdysozoa</taxon>
        <taxon>Nematoda</taxon>
        <taxon>Chromadorea</taxon>
        <taxon>Rhabditida</taxon>
        <taxon>Rhabditina</taxon>
        <taxon>Rhabditomorpha</taxon>
        <taxon>Rhabditoidea</taxon>
        <taxon>Rhabditidae</taxon>
        <taxon>Peloderinae</taxon>
        <taxon>Caenorhabditis</taxon>
    </lineage>
</organism>
<dbReference type="GeneID" id="179939"/>
<protein>
    <submittedName>
        <fullName evidence="6">SET domain-containing protein</fullName>
    </submittedName>
</protein>
<dbReference type="OrthoDB" id="5376140at2759"/>
<dbReference type="InterPro" id="IPR016197">
    <property type="entry name" value="Chromo-like_dom_sf"/>
</dbReference>
<feature type="domain" description="Chromo" evidence="4">
    <location>
        <begin position="44"/>
        <end position="95"/>
    </location>
</feature>
<evidence type="ECO:0000256" key="1">
    <source>
        <dbReference type="ARBA" id="ARBA00004584"/>
    </source>
</evidence>
<dbReference type="CTD" id="179939"/>
<evidence type="ECO:0000313" key="8">
    <source>
        <dbReference type="WormBase" id="C15H11.5"/>
    </source>
</evidence>
<dbReference type="EMBL" id="BX284605">
    <property type="protein sequence ID" value="CAB02737.1"/>
    <property type="molecule type" value="Genomic_DNA"/>
</dbReference>
<dbReference type="PIR" id="T19319">
    <property type="entry name" value="T19319"/>
</dbReference>
<accession>O17585</accession>
<dbReference type="InParanoid" id="O17585"/>
<dbReference type="SUPFAM" id="SSF82199">
    <property type="entry name" value="SET domain"/>
    <property type="match status" value="1"/>
</dbReference>
<dbReference type="SMART" id="SM00298">
    <property type="entry name" value="CHROMO"/>
    <property type="match status" value="1"/>
</dbReference>
<feature type="region of interest" description="Disordered" evidence="3">
    <location>
        <begin position="1"/>
        <end position="32"/>
    </location>
</feature>
<dbReference type="InterPro" id="IPR001214">
    <property type="entry name" value="SET_dom"/>
</dbReference>
<sequence length="503" mass="58532">MTTKDIKKKAKSRKSKNAIKKNASKSRKCDKISTQNTGKVDTEFYEVQDIVRSRIEGREIQYTVKWTNWNGGDTEEAERRLVCTEKLMGYAARTLKSSYVTNLDFFLRNLDTALSDLVFFTNTLIPLSIVAEATVFGSSVKFVTRDNIGAKIMYLKYIKEHNQMHLLHSFLVPQIDRVNSSHIQYDKEMKYQRQIFEDYPFVKIFYPTKKQSVLFPPPPLPNILFEPVTEEMYKNRENFPHFFPRKGIKAGFNNVRPFIDRLYFAKDESQQPKYLKEVDENKYEGMRRINKAVNSRFSIPLEMRQEPGSGWYILSAMYSLPNVPLMVMTGVIRPAEVARESLRTEGKEVAFSSFVEIPGTDLCLDRREFYDFSKFIPHSCNPTCNVRLVESGNDIPDLVIYSRFPLDEGNGYVITLDYFKAFKKEVEEYFSKVVAPDGKLFHLLEKDIDFVQCKCEHKCREIVYIDQSAKKKSEKEKLTSTFNGMSLVESPKIWKIKNGNFLE</sequence>
<dbReference type="KEGG" id="cel:CELE_C15H11.5"/>
<reference evidence="6 7" key="1">
    <citation type="journal article" date="1998" name="Science">
        <title>Genome sequence of the nematode C. elegans: a platform for investigating biology.</title>
        <authorList>
            <consortium name="The C. elegans sequencing consortium"/>
            <person name="Sulson J.E."/>
            <person name="Waterston R."/>
        </authorList>
    </citation>
    <scope>NUCLEOTIDE SEQUENCE [LARGE SCALE GENOMIC DNA]</scope>
    <source>
        <strain evidence="6 7">Bristol N2</strain>
    </source>
</reference>
<dbReference type="OMA" id="ESCAENW"/>
<keyword evidence="7" id="KW-1185">Reference proteome</keyword>
<evidence type="ECO:0000313" key="6">
    <source>
        <dbReference type="EMBL" id="CAB02737.1"/>
    </source>
</evidence>